<dbReference type="AlphaFoldDB" id="A0A0D0B909"/>
<gene>
    <name evidence="1" type="ORF">GYMLUDRAFT_182431</name>
</gene>
<dbReference type="HOGENOM" id="CLU_099691_1_0_1"/>
<proteinExistence type="predicted"/>
<feature type="non-terminal residue" evidence="1">
    <location>
        <position position="1"/>
    </location>
</feature>
<reference evidence="1 2" key="1">
    <citation type="submission" date="2014-04" db="EMBL/GenBank/DDBJ databases">
        <title>Evolutionary Origins and Diversification of the Mycorrhizal Mutualists.</title>
        <authorList>
            <consortium name="DOE Joint Genome Institute"/>
            <consortium name="Mycorrhizal Genomics Consortium"/>
            <person name="Kohler A."/>
            <person name="Kuo A."/>
            <person name="Nagy L.G."/>
            <person name="Floudas D."/>
            <person name="Copeland A."/>
            <person name="Barry K.W."/>
            <person name="Cichocki N."/>
            <person name="Veneault-Fourrey C."/>
            <person name="LaButti K."/>
            <person name="Lindquist E.A."/>
            <person name="Lipzen A."/>
            <person name="Lundell T."/>
            <person name="Morin E."/>
            <person name="Murat C."/>
            <person name="Riley R."/>
            <person name="Ohm R."/>
            <person name="Sun H."/>
            <person name="Tunlid A."/>
            <person name="Henrissat B."/>
            <person name="Grigoriev I.V."/>
            <person name="Hibbett D.S."/>
            <person name="Martin F."/>
        </authorList>
    </citation>
    <scope>NUCLEOTIDE SEQUENCE [LARGE SCALE GENOMIC DNA]</scope>
    <source>
        <strain evidence="1 2">FD-317 M1</strain>
    </source>
</reference>
<dbReference type="InterPro" id="IPR012337">
    <property type="entry name" value="RNaseH-like_sf"/>
</dbReference>
<accession>A0A0D0B909</accession>
<evidence type="ECO:0000313" key="1">
    <source>
        <dbReference type="EMBL" id="KIK50676.1"/>
    </source>
</evidence>
<dbReference type="SUPFAM" id="SSF53098">
    <property type="entry name" value="Ribonuclease H-like"/>
    <property type="match status" value="1"/>
</dbReference>
<evidence type="ECO:0000313" key="2">
    <source>
        <dbReference type="Proteomes" id="UP000053593"/>
    </source>
</evidence>
<organism evidence="1 2">
    <name type="scientific">Collybiopsis luxurians FD-317 M1</name>
    <dbReference type="NCBI Taxonomy" id="944289"/>
    <lineage>
        <taxon>Eukaryota</taxon>
        <taxon>Fungi</taxon>
        <taxon>Dikarya</taxon>
        <taxon>Basidiomycota</taxon>
        <taxon>Agaricomycotina</taxon>
        <taxon>Agaricomycetes</taxon>
        <taxon>Agaricomycetidae</taxon>
        <taxon>Agaricales</taxon>
        <taxon>Marasmiineae</taxon>
        <taxon>Omphalotaceae</taxon>
        <taxon>Collybiopsis</taxon>
        <taxon>Collybiopsis luxurians</taxon>
    </lineage>
</organism>
<sequence length="155" mass="17319">HKISFKIIHSTTCLLPQWQEQVAATDFMDCVLPSDVATHWNSTYNMLATFLEMKDSVSGYLDCSSNGLSEFCLSEDEWEAVQDLVTALKVRCYDFFSSNSPNVATVIPAMDAIYEAFATGIVDNQVMSDPICHALSIGKKTLNKYYSLTDNSDIY</sequence>
<keyword evidence="2" id="KW-1185">Reference proteome</keyword>
<protein>
    <submittedName>
        <fullName evidence="1">Uncharacterized protein</fullName>
    </submittedName>
</protein>
<dbReference type="Proteomes" id="UP000053593">
    <property type="component" value="Unassembled WGS sequence"/>
</dbReference>
<dbReference type="OrthoDB" id="3252425at2759"/>
<name>A0A0D0B909_9AGAR</name>
<dbReference type="EMBL" id="KN834890">
    <property type="protein sequence ID" value="KIK50676.1"/>
    <property type="molecule type" value="Genomic_DNA"/>
</dbReference>